<name>A0A0D2MEW3_9CHLO</name>
<dbReference type="GeneID" id="25739179"/>
<dbReference type="EMBL" id="KK101231">
    <property type="protein sequence ID" value="KIZ01655.1"/>
    <property type="molecule type" value="Genomic_DNA"/>
</dbReference>
<evidence type="ECO:0000313" key="2">
    <source>
        <dbReference type="Proteomes" id="UP000054498"/>
    </source>
</evidence>
<dbReference type="OrthoDB" id="38730at2759"/>
<sequence>MATSTVEACTIVGGGRVGQALAEMGPGTDVIVKRGGKIEGPPGPIIVATRNDALDGIVDATPEDRRKDLVFIQNGMLQPWLDSRGLGDNTQLLVYFAVAKLGDAPTDGKTDVNPEGLTAAYGRHAEAVAARLYAGGLSCKVLGKAEFTQAMLEKLVWISALMLVGAKHKVTVGEVESKHTAEVSALISELLAAGGAALGVPTAPGAVERLNAYSRSVAHFPTAVKEFEWRNGWFYGLTQAAAKEGKPDPCPLHTALLKEVGAI</sequence>
<dbReference type="AlphaFoldDB" id="A0A0D2MEW3"/>
<dbReference type="KEGG" id="mng:MNEG_6303"/>
<gene>
    <name evidence="1" type="ORF">MNEG_6303</name>
</gene>
<reference evidence="1 2" key="1">
    <citation type="journal article" date="2013" name="BMC Genomics">
        <title>Reconstruction of the lipid metabolism for the microalga Monoraphidium neglectum from its genome sequence reveals characteristics suitable for biofuel production.</title>
        <authorList>
            <person name="Bogen C."/>
            <person name="Al-Dilaimi A."/>
            <person name="Albersmeier A."/>
            <person name="Wichmann J."/>
            <person name="Grundmann M."/>
            <person name="Rupp O."/>
            <person name="Lauersen K.J."/>
            <person name="Blifernez-Klassen O."/>
            <person name="Kalinowski J."/>
            <person name="Goesmann A."/>
            <person name="Mussgnug J.H."/>
            <person name="Kruse O."/>
        </authorList>
    </citation>
    <scope>NUCLEOTIDE SEQUENCE [LARGE SCALE GENOMIC DNA]</scope>
    <source>
        <strain evidence="1 2">SAG 48.87</strain>
    </source>
</reference>
<dbReference type="STRING" id="145388.A0A0D2MEW3"/>
<dbReference type="PANTHER" id="PTHR34044:SF1">
    <property type="entry name" value="NUCLEAR PROTEIN"/>
    <property type="match status" value="1"/>
</dbReference>
<accession>A0A0D2MEW3</accession>
<organism evidence="1 2">
    <name type="scientific">Monoraphidium neglectum</name>
    <dbReference type="NCBI Taxonomy" id="145388"/>
    <lineage>
        <taxon>Eukaryota</taxon>
        <taxon>Viridiplantae</taxon>
        <taxon>Chlorophyta</taxon>
        <taxon>core chlorophytes</taxon>
        <taxon>Chlorophyceae</taxon>
        <taxon>CS clade</taxon>
        <taxon>Sphaeropleales</taxon>
        <taxon>Selenastraceae</taxon>
        <taxon>Monoraphidium</taxon>
    </lineage>
</organism>
<protein>
    <submittedName>
        <fullName evidence="1">Uncharacterized protein</fullName>
    </submittedName>
</protein>
<dbReference type="RefSeq" id="XP_013900674.1">
    <property type="nucleotide sequence ID" value="XM_014045220.1"/>
</dbReference>
<evidence type="ECO:0000313" key="1">
    <source>
        <dbReference type="EMBL" id="KIZ01655.1"/>
    </source>
</evidence>
<dbReference type="Proteomes" id="UP000054498">
    <property type="component" value="Unassembled WGS sequence"/>
</dbReference>
<keyword evidence="2" id="KW-1185">Reference proteome</keyword>
<dbReference type="PANTHER" id="PTHR34044">
    <property type="entry name" value="NUCLEAR PROTEIN"/>
    <property type="match status" value="1"/>
</dbReference>
<proteinExistence type="predicted"/>